<keyword evidence="2" id="KW-1185">Reference proteome</keyword>
<evidence type="ECO:0000313" key="2">
    <source>
        <dbReference type="Proteomes" id="UP001202961"/>
    </source>
</evidence>
<reference evidence="1 2" key="1">
    <citation type="journal article" date="2022" name="Syst. Appl. Microbiol.">
        <title>Rhodopirellula aestuarii sp. nov., a novel member of the genus Rhodopirellula isolated from brackish sediments collected in the Tagus River estuary, Portugal.</title>
        <authorList>
            <person name="Vitorino I.R."/>
            <person name="Klimek D."/>
            <person name="Calusinska M."/>
            <person name="Lobo-da-Cunha A."/>
            <person name="Vasconcelos V."/>
            <person name="Lage O.M."/>
        </authorList>
    </citation>
    <scope>NUCLEOTIDE SEQUENCE [LARGE SCALE GENOMIC DNA]</scope>
    <source>
        <strain evidence="1 2">ICT_H3.1</strain>
    </source>
</reference>
<accession>A0ABT0UCB0</accession>
<protein>
    <submittedName>
        <fullName evidence="1">Uncharacterized protein</fullName>
    </submittedName>
</protein>
<comment type="caution">
    <text evidence="1">The sequence shown here is derived from an EMBL/GenBank/DDBJ whole genome shotgun (WGS) entry which is preliminary data.</text>
</comment>
<evidence type="ECO:0000313" key="1">
    <source>
        <dbReference type="EMBL" id="MCM2374421.1"/>
    </source>
</evidence>
<sequence>MQFYKLKPILDDPRFEGFGWELEGLTSEHGRTYDFTHFYPTSLNFKIPSLRRKWDYPEFTFQENVNPFNDFPCCLHVPVFSRRAVSVLKDYLEANGELLPVRSKFGDYFAYQTRTLANGILNRAKTRGILLDGSKTNFFDIQKYAFFKSKIKSLSIFRIPEHPSTEFVTEKFVERVQANRLLGFHFDAVWTSEPGKRPRSVVAKSKPSEKSLKQTLVIHLKISGSEQTKRERTAAERVREKIANALVLDDPDDEYLGGLAGEEIADGWLRLLLPCQNSKQLYAFLQATLSRIDFKGETRVSIRMAPYWDDEADDQFVA</sequence>
<proteinExistence type="predicted"/>
<dbReference type="RefSeq" id="WP_250932311.1">
    <property type="nucleotide sequence ID" value="NZ_JAMQBK010000084.1"/>
</dbReference>
<gene>
    <name evidence="1" type="ORF">NB063_27700</name>
</gene>
<dbReference type="EMBL" id="JAMQBK010000084">
    <property type="protein sequence ID" value="MCM2374421.1"/>
    <property type="molecule type" value="Genomic_DNA"/>
</dbReference>
<dbReference type="Proteomes" id="UP001202961">
    <property type="component" value="Unassembled WGS sequence"/>
</dbReference>
<organism evidence="1 2">
    <name type="scientific">Aporhodopirellula aestuarii</name>
    <dbReference type="NCBI Taxonomy" id="2950107"/>
    <lineage>
        <taxon>Bacteria</taxon>
        <taxon>Pseudomonadati</taxon>
        <taxon>Planctomycetota</taxon>
        <taxon>Planctomycetia</taxon>
        <taxon>Pirellulales</taxon>
        <taxon>Pirellulaceae</taxon>
        <taxon>Aporhodopirellula</taxon>
    </lineage>
</organism>
<name>A0ABT0UCB0_9BACT</name>